<name>A0A4Y7SW06_COPMI</name>
<dbReference type="GO" id="GO:1990316">
    <property type="term" value="C:Atg1/ULK1 kinase complex"/>
    <property type="evidence" value="ECO:0007669"/>
    <property type="project" value="InterPro"/>
</dbReference>
<feature type="compositionally biased region" description="Low complexity" evidence="4">
    <location>
        <begin position="801"/>
        <end position="811"/>
    </location>
</feature>
<dbReference type="GO" id="GO:0034727">
    <property type="term" value="P:piecemeal microautophagy of the nucleus"/>
    <property type="evidence" value="ECO:0007669"/>
    <property type="project" value="TreeGrafter"/>
</dbReference>
<sequence length="937" mass="99363">MSNDHQKADQIAFHFYTKLFHVVNQARATAEPRTQGKVEKWFNLETQDSDLFTKEAREPYKNISQARPPGPPPLEIQVVLTIPELGHNQVLVYLTPDSIEGPDRAYPQIHCARDISHSRSRLTTSTRKTSTSPCPRYTSMSIQPAASASRVEALQAPEEARGEKQHSLGCSCASVRTKESSKVLAFDMPPSPSLSTPFATQTHAFSKVPHPLGSLALTVRYLSTPEFHLEELESVLSSRFHLAGPRRRRGLCANPHERTTTATLRSSARAARRTRGRLPRISSRGLCPQALGTSPIGSFYLPGQLAQDRAQELIRSNPRGRRPQATSLAMALPPRLLLWHIRLPLASPISRLRKESMGSSGSSSFRDNISHNPNPSLSSLSSSPTTGPMAIRKPNPTPVNPFKSNTVLSSSTAGSSVHTLDPPSSTGLAMGASGHGHSRSTSVSSVTMPPGAGTGVPSSHGSRHPPSPIGMGFAPGSRPSPSSQTDRRPGTAGSTGSGGSALDDTKDRGGEGAVAIPTRKRYSSSFGHRYTGSVGSQGVGLDPAGSGQGGSSGRGTPASGGNQPGLSGLGIEGVTGGGGEREGTMTSSLLSQNAGTDDDDISVFVQDIDSRKPLSGRWKEKEDRDRRAGSSGSGKSPERRRSALAQPLQREDTVRETYRQPLSMGGRFGAEATITSSPAPSAPGSRFSTATGSSSTTVTQGSTATVTPATKGTEPEASTSPPASSVSPTRGPMLTSRGEVDERLRKMNETFLKSLEGIPGAGTNEAKRKERERKRERERERERNRDRISRKNSGEDEAQEPSTSSNPTSPVTRDDNGSAGTPFPVGRHPLSFRGAPLAGSPTVTPATPVAISGGGREDRGGHPNDDEGSGGRWVPYSRGMGLRRPYGEGEGEGGGQEGNASMLSQGGSTGQGSEEVIGKMDFLYEGPRTKDAYYDRR</sequence>
<dbReference type="PANTHER" id="PTHR13430:SF4">
    <property type="entry name" value="AUTOPHAGY-RELATED PROTEIN 13"/>
    <property type="match status" value="1"/>
</dbReference>
<gene>
    <name evidence="6" type="ORF">FA13DRAFT_1713476</name>
</gene>
<feature type="region of interest" description="Disordered" evidence="4">
    <location>
        <begin position="354"/>
        <end position="913"/>
    </location>
</feature>
<feature type="compositionally biased region" description="Low complexity" evidence="4">
    <location>
        <begin position="715"/>
        <end position="729"/>
    </location>
</feature>
<dbReference type="InterPro" id="IPR036570">
    <property type="entry name" value="HORMA_dom_sf"/>
</dbReference>
<dbReference type="PANTHER" id="PTHR13430">
    <property type="match status" value="1"/>
</dbReference>
<dbReference type="InterPro" id="IPR040182">
    <property type="entry name" value="ATG13"/>
</dbReference>
<organism evidence="6 7">
    <name type="scientific">Coprinellus micaceus</name>
    <name type="common">Glistening ink-cap mushroom</name>
    <name type="synonym">Coprinus micaceus</name>
    <dbReference type="NCBI Taxonomy" id="71717"/>
    <lineage>
        <taxon>Eukaryota</taxon>
        <taxon>Fungi</taxon>
        <taxon>Dikarya</taxon>
        <taxon>Basidiomycota</taxon>
        <taxon>Agaricomycotina</taxon>
        <taxon>Agaricomycetes</taxon>
        <taxon>Agaricomycetidae</taxon>
        <taxon>Agaricales</taxon>
        <taxon>Agaricineae</taxon>
        <taxon>Psathyrellaceae</taxon>
        <taxon>Coprinellus</taxon>
    </lineage>
</organism>
<comment type="similarity">
    <text evidence="1 3">Belongs to the ATG13 family. Fungi subfamily.</text>
</comment>
<feature type="compositionally biased region" description="Basic and acidic residues" evidence="4">
    <location>
        <begin position="649"/>
        <end position="658"/>
    </location>
</feature>
<evidence type="ECO:0000256" key="2">
    <source>
        <dbReference type="ARBA" id="ARBA00023006"/>
    </source>
</evidence>
<feature type="compositionally biased region" description="Polar residues" evidence="4">
    <location>
        <begin position="402"/>
        <end position="427"/>
    </location>
</feature>
<dbReference type="GO" id="GO:0034497">
    <property type="term" value="P:protein localization to phagophore assembly site"/>
    <property type="evidence" value="ECO:0007669"/>
    <property type="project" value="TreeGrafter"/>
</dbReference>
<reference evidence="6 7" key="1">
    <citation type="journal article" date="2019" name="Nat. Ecol. Evol.">
        <title>Megaphylogeny resolves global patterns of mushroom evolution.</title>
        <authorList>
            <person name="Varga T."/>
            <person name="Krizsan K."/>
            <person name="Foldi C."/>
            <person name="Dima B."/>
            <person name="Sanchez-Garcia M."/>
            <person name="Sanchez-Ramirez S."/>
            <person name="Szollosi G.J."/>
            <person name="Szarkandi J.G."/>
            <person name="Papp V."/>
            <person name="Albert L."/>
            <person name="Andreopoulos W."/>
            <person name="Angelini C."/>
            <person name="Antonin V."/>
            <person name="Barry K.W."/>
            <person name="Bougher N.L."/>
            <person name="Buchanan P."/>
            <person name="Buyck B."/>
            <person name="Bense V."/>
            <person name="Catcheside P."/>
            <person name="Chovatia M."/>
            <person name="Cooper J."/>
            <person name="Damon W."/>
            <person name="Desjardin D."/>
            <person name="Finy P."/>
            <person name="Geml J."/>
            <person name="Haridas S."/>
            <person name="Hughes K."/>
            <person name="Justo A."/>
            <person name="Karasinski D."/>
            <person name="Kautmanova I."/>
            <person name="Kiss B."/>
            <person name="Kocsube S."/>
            <person name="Kotiranta H."/>
            <person name="LaButti K.M."/>
            <person name="Lechner B.E."/>
            <person name="Liimatainen K."/>
            <person name="Lipzen A."/>
            <person name="Lukacs Z."/>
            <person name="Mihaltcheva S."/>
            <person name="Morgado L.N."/>
            <person name="Niskanen T."/>
            <person name="Noordeloos M.E."/>
            <person name="Ohm R.A."/>
            <person name="Ortiz-Santana B."/>
            <person name="Ovrebo C."/>
            <person name="Racz N."/>
            <person name="Riley R."/>
            <person name="Savchenko A."/>
            <person name="Shiryaev A."/>
            <person name="Soop K."/>
            <person name="Spirin V."/>
            <person name="Szebenyi C."/>
            <person name="Tomsovsky M."/>
            <person name="Tulloss R.E."/>
            <person name="Uehling J."/>
            <person name="Grigoriev I.V."/>
            <person name="Vagvolgyi C."/>
            <person name="Papp T."/>
            <person name="Martin F.M."/>
            <person name="Miettinen O."/>
            <person name="Hibbett D.S."/>
            <person name="Nagy L.G."/>
        </authorList>
    </citation>
    <scope>NUCLEOTIDE SEQUENCE [LARGE SCALE GENOMIC DNA]</scope>
    <source>
        <strain evidence="6 7">FP101781</strain>
    </source>
</reference>
<comment type="caution">
    <text evidence="6">The sequence shown here is derived from an EMBL/GenBank/DDBJ whole genome shotgun (WGS) entry which is preliminary data.</text>
</comment>
<dbReference type="OrthoDB" id="70161at2759"/>
<dbReference type="GO" id="GO:0000407">
    <property type="term" value="C:phagophore assembly site"/>
    <property type="evidence" value="ECO:0007669"/>
    <property type="project" value="TreeGrafter"/>
</dbReference>
<feature type="compositionally biased region" description="Low complexity" evidence="4">
    <location>
        <begin position="372"/>
        <end position="384"/>
    </location>
</feature>
<evidence type="ECO:0000256" key="4">
    <source>
        <dbReference type="SAM" id="MobiDB-lite"/>
    </source>
</evidence>
<dbReference type="GO" id="GO:0000423">
    <property type="term" value="P:mitophagy"/>
    <property type="evidence" value="ECO:0007669"/>
    <property type="project" value="TreeGrafter"/>
</dbReference>
<dbReference type="Proteomes" id="UP000298030">
    <property type="component" value="Unassembled WGS sequence"/>
</dbReference>
<evidence type="ECO:0000256" key="3">
    <source>
        <dbReference type="RuleBase" id="RU361214"/>
    </source>
</evidence>
<accession>A0A4Y7SW06</accession>
<evidence type="ECO:0000313" key="7">
    <source>
        <dbReference type="Proteomes" id="UP000298030"/>
    </source>
</evidence>
<dbReference type="InterPro" id="IPR018731">
    <property type="entry name" value="Atg13_N"/>
</dbReference>
<keyword evidence="7" id="KW-1185">Reference proteome</keyword>
<feature type="compositionally biased region" description="Low complexity" evidence="4">
    <location>
        <begin position="688"/>
        <end position="707"/>
    </location>
</feature>
<feature type="domain" description="Autophagy-related protein 13 N-terminal" evidence="5">
    <location>
        <begin position="14"/>
        <end position="96"/>
    </location>
</feature>
<feature type="compositionally biased region" description="Basic and acidic residues" evidence="4">
    <location>
        <begin position="765"/>
        <end position="794"/>
    </location>
</feature>
<dbReference type="Pfam" id="PF10033">
    <property type="entry name" value="ATG13"/>
    <property type="match status" value="1"/>
</dbReference>
<dbReference type="Gene3D" id="3.30.900.10">
    <property type="entry name" value="HORMA domain"/>
    <property type="match status" value="1"/>
</dbReference>
<feature type="compositionally biased region" description="Basic and acidic residues" evidence="4">
    <location>
        <begin position="738"/>
        <end position="748"/>
    </location>
</feature>
<feature type="compositionally biased region" description="Gly residues" evidence="4">
    <location>
        <begin position="567"/>
        <end position="578"/>
    </location>
</feature>
<evidence type="ECO:0000256" key="1">
    <source>
        <dbReference type="ARBA" id="ARBA00005246"/>
    </source>
</evidence>
<feature type="compositionally biased region" description="Basic and acidic residues" evidence="4">
    <location>
        <begin position="608"/>
        <end position="628"/>
    </location>
</feature>
<evidence type="ECO:0000259" key="5">
    <source>
        <dbReference type="Pfam" id="PF10033"/>
    </source>
</evidence>
<evidence type="ECO:0000313" key="6">
    <source>
        <dbReference type="EMBL" id="TEB26037.1"/>
    </source>
</evidence>
<feature type="compositionally biased region" description="Basic and acidic residues" evidence="4">
    <location>
        <begin position="855"/>
        <end position="865"/>
    </location>
</feature>
<dbReference type="GO" id="GO:0005829">
    <property type="term" value="C:cytosol"/>
    <property type="evidence" value="ECO:0007669"/>
    <property type="project" value="TreeGrafter"/>
</dbReference>
<dbReference type="EMBL" id="QPFP01000051">
    <property type="protein sequence ID" value="TEB26037.1"/>
    <property type="molecule type" value="Genomic_DNA"/>
</dbReference>
<keyword evidence="2 3" id="KW-0072">Autophagy</keyword>
<proteinExistence type="inferred from homology"/>
<protein>
    <recommendedName>
        <fullName evidence="3">Autophagy-related protein 13</fullName>
    </recommendedName>
</protein>
<dbReference type="STRING" id="71717.A0A4Y7SW06"/>
<dbReference type="AlphaFoldDB" id="A0A4Y7SW06"/>